<gene>
    <name evidence="4" type="ORF">PEDI_12860</name>
</gene>
<evidence type="ECO:0000313" key="4">
    <source>
        <dbReference type="EMBL" id="GJM60734.1"/>
    </source>
</evidence>
<protein>
    <recommendedName>
        <fullName evidence="6">DUF5689 domain-containing protein</fullName>
    </recommendedName>
</protein>
<evidence type="ECO:0000313" key="5">
    <source>
        <dbReference type="Proteomes" id="UP001310022"/>
    </source>
</evidence>
<dbReference type="Pfam" id="PF18942">
    <property type="entry name" value="DUF5689"/>
    <property type="match status" value="1"/>
</dbReference>
<organism evidence="4 5">
    <name type="scientific">Persicobacter diffluens</name>
    <dbReference type="NCBI Taxonomy" id="981"/>
    <lineage>
        <taxon>Bacteria</taxon>
        <taxon>Pseudomonadati</taxon>
        <taxon>Bacteroidota</taxon>
        <taxon>Cytophagia</taxon>
        <taxon>Cytophagales</taxon>
        <taxon>Persicobacteraceae</taxon>
        <taxon>Persicobacter</taxon>
    </lineage>
</organism>
<dbReference type="AlphaFoldDB" id="A0AAN4VV73"/>
<feature type="domain" description="Endonuclease YhcR N-terminal" evidence="3">
    <location>
        <begin position="293"/>
        <end position="403"/>
    </location>
</feature>
<keyword evidence="1" id="KW-0732">Signal</keyword>
<dbReference type="PROSITE" id="PS51257">
    <property type="entry name" value="PROKAR_LIPOPROTEIN"/>
    <property type="match status" value="1"/>
</dbReference>
<reference evidence="4 5" key="1">
    <citation type="submission" date="2021-12" db="EMBL/GenBank/DDBJ databases">
        <title>Genome sequencing of bacteria with rrn-lacking chromosome and rrn-plasmid.</title>
        <authorList>
            <person name="Anda M."/>
            <person name="Iwasaki W."/>
        </authorList>
    </citation>
    <scope>NUCLEOTIDE SEQUENCE [LARGE SCALE GENOMIC DNA]</scope>
    <source>
        <strain evidence="4 5">NBRC 15940</strain>
    </source>
</reference>
<keyword evidence="5" id="KW-1185">Reference proteome</keyword>
<name>A0AAN4VV73_9BACT</name>
<evidence type="ECO:0000259" key="2">
    <source>
        <dbReference type="Pfam" id="PF18942"/>
    </source>
</evidence>
<feature type="chain" id="PRO_5042849366" description="DUF5689 domain-containing protein" evidence="1">
    <location>
        <begin position="26"/>
        <end position="744"/>
    </location>
</feature>
<dbReference type="RefSeq" id="WP_338236431.1">
    <property type="nucleotide sequence ID" value="NZ_BQKE01000001.1"/>
</dbReference>
<accession>A0AAN4VV73</accession>
<evidence type="ECO:0000256" key="1">
    <source>
        <dbReference type="SAM" id="SignalP"/>
    </source>
</evidence>
<dbReference type="Proteomes" id="UP001310022">
    <property type="component" value="Unassembled WGS sequence"/>
</dbReference>
<proteinExistence type="predicted"/>
<dbReference type="InterPro" id="IPR043744">
    <property type="entry name" value="DUF5689"/>
</dbReference>
<dbReference type="EMBL" id="BQKE01000001">
    <property type="protein sequence ID" value="GJM60734.1"/>
    <property type="molecule type" value="Genomic_DNA"/>
</dbReference>
<dbReference type="Gene3D" id="2.60.120.260">
    <property type="entry name" value="Galactose-binding domain-like"/>
    <property type="match status" value="1"/>
</dbReference>
<evidence type="ECO:0008006" key="6">
    <source>
        <dbReference type="Google" id="ProtNLM"/>
    </source>
</evidence>
<feature type="domain" description="DUF5689" evidence="2">
    <location>
        <begin position="43"/>
        <end position="263"/>
    </location>
</feature>
<comment type="caution">
    <text evidence="4">The sequence shown here is derived from an EMBL/GenBank/DDBJ whole genome shotgun (WGS) entry which is preliminary data.</text>
</comment>
<dbReference type="InterPro" id="IPR045939">
    <property type="entry name" value="YhcR_N"/>
</dbReference>
<sequence length="744" mass="80644">MKNLSNLYRALLPMVVMALLFSACKKDDPLGPTIPEGPEVEVTHTLKQLKEIYTKAGSPAMYDIEEEIVVGGQVISSDENGNIYKEIYIQDESTGIIVRLDKSELYKSYAIGQMVYVKAEGMQMGSYGGMIQLGGVYNGEFGRLDADLIADHIIAGKQEEAVMPMAIDLDALPSDLDDHLATWVKVENVMFSEEDYEKTWVDADASSSQNRTLTNANGETIIVRTSNFATFGADALPQGSGSVSGILSSFNGTLQLYVNEAADAALEGDRFDDPNAVAPPAGTGTLADPFNIGAARVNQDADEMKWVMGYIVGSFTGSSPDTFQPGVAGDNASASNMAIADNPNETNPDKIFPVQLPSGSAARQDLNLKDNADMLNQQVWLYGSLEKYFGLAGIKEVEKYSVDGENEVSAPKYQGQLDDIMGTDLTATSIDFKVFNVVEAESYWSASSGSAYVNGYGKGAHESWMISATTIDIAALTDPVLAVTEELNYFKGLDKVMVLGSTDYTGTGDPSVATWTELTVKGDRAEGGQSMTQFELEANTYVAFKYTNTDNDDASSWSVITVEAKEYEEDNGGGTEPTPDPDGNLVLNGGFENWDSDTYPSSWSKVQNIEKESSIVKFGSFSAKHTGGRKDLGQTVDVEAGETYEISFWYFVDPDNNDGTDVRIWGAFQGTDGTLDNGHVKGDGTEDMTASAPGSYLNSNPGNWMEFKQTYVAPAEANKFYLEVRTYSNAIAYWDGFSIKKVEN</sequence>
<evidence type="ECO:0000259" key="3">
    <source>
        <dbReference type="Pfam" id="PF19886"/>
    </source>
</evidence>
<feature type="signal peptide" evidence="1">
    <location>
        <begin position="1"/>
        <end position="25"/>
    </location>
</feature>
<dbReference type="Pfam" id="PF19886">
    <property type="entry name" value="DUF6359"/>
    <property type="match status" value="1"/>
</dbReference>